<accession>A0A6J7DII3</accession>
<evidence type="ECO:0000313" key="1">
    <source>
        <dbReference type="EMBL" id="CAB4868159.1"/>
    </source>
</evidence>
<dbReference type="EMBL" id="CAFBLF010000106">
    <property type="protein sequence ID" value="CAB4868159.1"/>
    <property type="molecule type" value="Genomic_DNA"/>
</dbReference>
<proteinExistence type="predicted"/>
<sequence>MRFSIGLTRLPLPQFTWASIDKQVEDTQPASAELTAELTVKEDDNS</sequence>
<organism evidence="1">
    <name type="scientific">freshwater metagenome</name>
    <dbReference type="NCBI Taxonomy" id="449393"/>
    <lineage>
        <taxon>unclassified sequences</taxon>
        <taxon>metagenomes</taxon>
        <taxon>ecological metagenomes</taxon>
    </lineage>
</organism>
<protein>
    <submittedName>
        <fullName evidence="1">Unannotated protein</fullName>
    </submittedName>
</protein>
<reference evidence="1" key="1">
    <citation type="submission" date="2020-05" db="EMBL/GenBank/DDBJ databases">
        <authorList>
            <person name="Chiriac C."/>
            <person name="Salcher M."/>
            <person name="Ghai R."/>
            <person name="Kavagutti S V."/>
        </authorList>
    </citation>
    <scope>NUCLEOTIDE SEQUENCE</scope>
</reference>
<name>A0A6J7DII3_9ZZZZ</name>
<gene>
    <name evidence="1" type="ORF">UFOPK3339_00754</name>
</gene>
<dbReference type="AlphaFoldDB" id="A0A6J7DII3"/>